<keyword evidence="2 6" id="KW-0813">Transport</keyword>
<sequence length="417" mass="42000">MEHITLLLAIVIVTALVFDFTNGFHDTANAMATTISTGALKPKTAVAMSAVLNLVGAFLSVEVAKTISSGIVTEEGITPEVIFAALVGAILWNLMTWLIGLPSSSSHALMGGLIGATIASVGVSGVNGGTVVTKVLIPAIAAPLVAGLSAYLASRLTYRIGRNADPKATAKGYRAGQITSAGLVSLAHGTNDAQKTMGIITLALVAGGVLVPGSNPPMWVIVSAGLAIALGTYLGGWRIIRTMGKGLTDLQPQQGFAAQTSAASVILASSNLGFSLSTTHSCSGAVMGAGLGRKGGVVRWSTATRMFVAWGLTLPAAGLVAAGSEFVTKQGDWGVAAVVVFLVGSCVAIWFISRRQVVDHTNVNDVDAEAERAGVVTTAMAAVSVPPTAGALAAEDLKTTIPATAGSSAEPASPAAV</sequence>
<keyword evidence="8" id="KW-1185">Reference proteome</keyword>
<feature type="transmembrane region" description="Helical" evidence="6">
    <location>
        <begin position="219"/>
        <end position="240"/>
    </location>
</feature>
<name>A0ABW6R7H5_9ACTN</name>
<evidence type="ECO:0000256" key="4">
    <source>
        <dbReference type="ARBA" id="ARBA00022989"/>
    </source>
</evidence>
<accession>A0ABW6R7H5</accession>
<gene>
    <name evidence="7" type="ORF">ACFYWW_00335</name>
</gene>
<evidence type="ECO:0000256" key="5">
    <source>
        <dbReference type="ARBA" id="ARBA00023136"/>
    </source>
</evidence>
<comment type="caution">
    <text evidence="7">The sequence shown here is derived from an EMBL/GenBank/DDBJ whole genome shotgun (WGS) entry which is preliminary data.</text>
</comment>
<feature type="transmembrane region" description="Helical" evidence="6">
    <location>
        <begin position="135"/>
        <end position="153"/>
    </location>
</feature>
<comment type="subcellular location">
    <subcellularLocation>
        <location evidence="1 6">Membrane</location>
        <topology evidence="1 6">Multi-pass membrane protein</topology>
    </subcellularLocation>
</comment>
<evidence type="ECO:0000313" key="7">
    <source>
        <dbReference type="EMBL" id="MFF3337167.1"/>
    </source>
</evidence>
<keyword evidence="5 6" id="KW-0472">Membrane</keyword>
<feature type="transmembrane region" description="Helical" evidence="6">
    <location>
        <begin position="81"/>
        <end position="101"/>
    </location>
</feature>
<dbReference type="EMBL" id="JBIAPK010000001">
    <property type="protein sequence ID" value="MFF3337167.1"/>
    <property type="molecule type" value="Genomic_DNA"/>
</dbReference>
<feature type="transmembrane region" description="Helical" evidence="6">
    <location>
        <begin position="333"/>
        <end position="352"/>
    </location>
</feature>
<feature type="transmembrane region" description="Helical" evidence="6">
    <location>
        <begin position="307"/>
        <end position="327"/>
    </location>
</feature>
<feature type="transmembrane region" description="Helical" evidence="6">
    <location>
        <begin position="45"/>
        <end position="61"/>
    </location>
</feature>
<dbReference type="Proteomes" id="UP001601976">
    <property type="component" value="Unassembled WGS sequence"/>
</dbReference>
<protein>
    <recommendedName>
        <fullName evidence="6">Phosphate transporter</fullName>
    </recommendedName>
</protein>
<evidence type="ECO:0000256" key="2">
    <source>
        <dbReference type="ARBA" id="ARBA00022448"/>
    </source>
</evidence>
<evidence type="ECO:0000256" key="1">
    <source>
        <dbReference type="ARBA" id="ARBA00004141"/>
    </source>
</evidence>
<dbReference type="Pfam" id="PF01384">
    <property type="entry name" value="PHO4"/>
    <property type="match status" value="1"/>
</dbReference>
<keyword evidence="4 6" id="KW-1133">Transmembrane helix</keyword>
<dbReference type="PANTHER" id="PTHR11101">
    <property type="entry name" value="PHOSPHATE TRANSPORTER"/>
    <property type="match status" value="1"/>
</dbReference>
<keyword evidence="6" id="KW-0592">Phosphate transport</keyword>
<evidence type="ECO:0000256" key="6">
    <source>
        <dbReference type="RuleBase" id="RU363058"/>
    </source>
</evidence>
<reference evidence="7 8" key="1">
    <citation type="submission" date="2024-10" db="EMBL/GenBank/DDBJ databases">
        <title>The Natural Products Discovery Center: Release of the First 8490 Sequenced Strains for Exploring Actinobacteria Biosynthetic Diversity.</title>
        <authorList>
            <person name="Kalkreuter E."/>
            <person name="Kautsar S.A."/>
            <person name="Yang D."/>
            <person name="Bader C.D."/>
            <person name="Teijaro C.N."/>
            <person name="Fluegel L."/>
            <person name="Davis C.M."/>
            <person name="Simpson J.R."/>
            <person name="Lauterbach L."/>
            <person name="Steele A.D."/>
            <person name="Gui C."/>
            <person name="Meng S."/>
            <person name="Li G."/>
            <person name="Viehrig K."/>
            <person name="Ye F."/>
            <person name="Su P."/>
            <person name="Kiefer A.F."/>
            <person name="Nichols A."/>
            <person name="Cepeda A.J."/>
            <person name="Yan W."/>
            <person name="Fan B."/>
            <person name="Jiang Y."/>
            <person name="Adhikari A."/>
            <person name="Zheng C.-J."/>
            <person name="Schuster L."/>
            <person name="Cowan T.M."/>
            <person name="Smanski M.J."/>
            <person name="Chevrette M.G."/>
            <person name="De Carvalho L.P.S."/>
            <person name="Shen B."/>
        </authorList>
    </citation>
    <scope>NUCLEOTIDE SEQUENCE [LARGE SCALE GENOMIC DNA]</scope>
    <source>
        <strain evidence="7 8">NPDC003029</strain>
    </source>
</reference>
<feature type="transmembrane region" description="Helical" evidence="6">
    <location>
        <begin position="196"/>
        <end position="213"/>
    </location>
</feature>
<evidence type="ECO:0000256" key="3">
    <source>
        <dbReference type="ARBA" id="ARBA00022692"/>
    </source>
</evidence>
<evidence type="ECO:0000313" key="8">
    <source>
        <dbReference type="Proteomes" id="UP001601976"/>
    </source>
</evidence>
<dbReference type="InterPro" id="IPR001204">
    <property type="entry name" value="Phos_transporter"/>
</dbReference>
<comment type="similarity">
    <text evidence="6">Belongs to the inorganic phosphate transporter (PiT) (TC 2.A.20) family.</text>
</comment>
<proteinExistence type="inferred from homology"/>
<dbReference type="RefSeq" id="WP_355724461.1">
    <property type="nucleotide sequence ID" value="NZ_JBEXNP010000017.1"/>
</dbReference>
<organism evidence="7 8">
    <name type="scientific">Streptomyces flavidovirens</name>
    <dbReference type="NCBI Taxonomy" id="67298"/>
    <lineage>
        <taxon>Bacteria</taxon>
        <taxon>Bacillati</taxon>
        <taxon>Actinomycetota</taxon>
        <taxon>Actinomycetes</taxon>
        <taxon>Kitasatosporales</taxon>
        <taxon>Streptomycetaceae</taxon>
        <taxon>Streptomyces</taxon>
    </lineage>
</organism>
<feature type="transmembrane region" description="Helical" evidence="6">
    <location>
        <begin position="108"/>
        <end position="129"/>
    </location>
</feature>
<dbReference type="PANTHER" id="PTHR11101:SF54">
    <property type="entry name" value="LOW-AFFINITY INORGANIC PHOSPHATE TRANSPORTER-RELATED"/>
    <property type="match status" value="1"/>
</dbReference>
<keyword evidence="3 6" id="KW-0812">Transmembrane</keyword>
<feature type="transmembrane region" description="Helical" evidence="6">
    <location>
        <begin position="6"/>
        <end position="24"/>
    </location>
</feature>